<comment type="caution">
    <text evidence="2">The sequence shown here is derived from an EMBL/GenBank/DDBJ whole genome shotgun (WGS) entry which is preliminary data.</text>
</comment>
<organism evidence="2 3">
    <name type="scientific">Triparma retinervis</name>
    <dbReference type="NCBI Taxonomy" id="2557542"/>
    <lineage>
        <taxon>Eukaryota</taxon>
        <taxon>Sar</taxon>
        <taxon>Stramenopiles</taxon>
        <taxon>Ochrophyta</taxon>
        <taxon>Bolidophyceae</taxon>
        <taxon>Parmales</taxon>
        <taxon>Triparmaceae</taxon>
        <taxon>Triparma</taxon>
    </lineage>
</organism>
<sequence length="123" mass="13660">MQLCSPEVPKDLTQLVAKVSEEALSFTLVSPKPSLTEVTTAVVIAMANCFEDGLLYVEGLSRFNHSCNPNAIYLPISQNGKHVKALRDISPGEEITVSYLGLKVYAGREERHRILMESKFFQC</sequence>
<dbReference type="PROSITE" id="PS50280">
    <property type="entry name" value="SET"/>
    <property type="match status" value="1"/>
</dbReference>
<dbReference type="Pfam" id="PF00856">
    <property type="entry name" value="SET"/>
    <property type="match status" value="1"/>
</dbReference>
<evidence type="ECO:0000259" key="1">
    <source>
        <dbReference type="PROSITE" id="PS50280"/>
    </source>
</evidence>
<gene>
    <name evidence="2" type="ORF">TrRE_jg7188</name>
</gene>
<dbReference type="InterPro" id="IPR050869">
    <property type="entry name" value="H3K4_H4K5_MeTrfase"/>
</dbReference>
<accession>A0A9W7DT01</accession>
<dbReference type="Proteomes" id="UP001165082">
    <property type="component" value="Unassembled WGS sequence"/>
</dbReference>
<dbReference type="SUPFAM" id="SSF82199">
    <property type="entry name" value="SET domain"/>
    <property type="match status" value="1"/>
</dbReference>
<feature type="domain" description="SET" evidence="1">
    <location>
        <begin position="1"/>
        <end position="100"/>
    </location>
</feature>
<dbReference type="InterPro" id="IPR001214">
    <property type="entry name" value="SET_dom"/>
</dbReference>
<reference evidence="2" key="1">
    <citation type="submission" date="2022-07" db="EMBL/GenBank/DDBJ databases">
        <title>Genome analysis of Parmales, a sister group of diatoms, reveals the evolutionary specialization of diatoms from phago-mixotrophs to photoautotrophs.</title>
        <authorList>
            <person name="Ban H."/>
            <person name="Sato S."/>
            <person name="Yoshikawa S."/>
            <person name="Kazumasa Y."/>
            <person name="Nakamura Y."/>
            <person name="Ichinomiya M."/>
            <person name="Saitoh K."/>
            <person name="Sato N."/>
            <person name="Blanc-Mathieu R."/>
            <person name="Endo H."/>
            <person name="Kuwata A."/>
            <person name="Ogata H."/>
        </authorList>
    </citation>
    <scope>NUCLEOTIDE SEQUENCE</scope>
</reference>
<evidence type="ECO:0000313" key="3">
    <source>
        <dbReference type="Proteomes" id="UP001165082"/>
    </source>
</evidence>
<keyword evidence="3" id="KW-1185">Reference proteome</keyword>
<feature type="non-terminal residue" evidence="2">
    <location>
        <position position="123"/>
    </location>
</feature>
<dbReference type="AlphaFoldDB" id="A0A9W7DT01"/>
<dbReference type="OrthoDB" id="57563at2759"/>
<dbReference type="PANTHER" id="PTHR12197">
    <property type="entry name" value="HISTONE-LYSINE N-METHYLTRANSFERASE SMYD"/>
    <property type="match status" value="1"/>
</dbReference>
<dbReference type="Gene3D" id="2.170.270.10">
    <property type="entry name" value="SET domain"/>
    <property type="match status" value="1"/>
</dbReference>
<dbReference type="EMBL" id="BRXZ01000789">
    <property type="protein sequence ID" value="GMH53958.1"/>
    <property type="molecule type" value="Genomic_DNA"/>
</dbReference>
<proteinExistence type="predicted"/>
<dbReference type="InterPro" id="IPR046341">
    <property type="entry name" value="SET_dom_sf"/>
</dbReference>
<dbReference type="CDD" id="cd20071">
    <property type="entry name" value="SET_SMYD"/>
    <property type="match status" value="1"/>
</dbReference>
<protein>
    <recommendedName>
        <fullName evidence="1">SET domain-containing protein</fullName>
    </recommendedName>
</protein>
<name>A0A9W7DT01_9STRA</name>
<evidence type="ECO:0000313" key="2">
    <source>
        <dbReference type="EMBL" id="GMH53958.1"/>
    </source>
</evidence>